<dbReference type="Proteomes" id="UP001139451">
    <property type="component" value="Unassembled WGS sequence"/>
</dbReference>
<proteinExistence type="predicted"/>
<evidence type="ECO:0000313" key="2">
    <source>
        <dbReference type="Proteomes" id="UP001139451"/>
    </source>
</evidence>
<dbReference type="RefSeq" id="WP_254295715.1">
    <property type="nucleotide sequence ID" value="NZ_JAMLDX010000017.1"/>
</dbReference>
<dbReference type="InterPro" id="IPR018673">
    <property type="entry name" value="DUF2141"/>
</dbReference>
<sequence>MLLPLGALLLGASPIASLELDIQKLRSAKGQLRICLTARAESFPDCKDARGMSRSVPATQTRIQFDGLPPGDYAAAIIHDENGNHKLDKLMGIPREGFGFSRNPVIRFGPPSFAAARFTLDGTTKPQQVRMQYLL</sequence>
<evidence type="ECO:0000313" key="1">
    <source>
        <dbReference type="EMBL" id="MCP3732351.1"/>
    </source>
</evidence>
<name>A0A9X2HQ55_9SPHN</name>
<keyword evidence="2" id="KW-1185">Reference proteome</keyword>
<dbReference type="Pfam" id="PF09912">
    <property type="entry name" value="DUF2141"/>
    <property type="match status" value="1"/>
</dbReference>
<gene>
    <name evidence="1" type="ORF">M9978_18170</name>
</gene>
<organism evidence="1 2">
    <name type="scientific">Sphingomonas tagetis</name>
    <dbReference type="NCBI Taxonomy" id="2949092"/>
    <lineage>
        <taxon>Bacteria</taxon>
        <taxon>Pseudomonadati</taxon>
        <taxon>Pseudomonadota</taxon>
        <taxon>Alphaproteobacteria</taxon>
        <taxon>Sphingomonadales</taxon>
        <taxon>Sphingomonadaceae</taxon>
        <taxon>Sphingomonas</taxon>
    </lineage>
</organism>
<reference evidence="1" key="1">
    <citation type="submission" date="2022-05" db="EMBL/GenBank/DDBJ databases">
        <title>Sphingomonas sp. strain MG17 Genome sequencing and assembly.</title>
        <authorList>
            <person name="Kim I."/>
        </authorList>
    </citation>
    <scope>NUCLEOTIDE SEQUENCE</scope>
    <source>
        <strain evidence="1">MG17</strain>
    </source>
</reference>
<comment type="caution">
    <text evidence="1">The sequence shown here is derived from an EMBL/GenBank/DDBJ whole genome shotgun (WGS) entry which is preliminary data.</text>
</comment>
<accession>A0A9X2HQ55</accession>
<dbReference type="AlphaFoldDB" id="A0A9X2HQ55"/>
<protein>
    <submittedName>
        <fullName evidence="1">DUF2141 domain-containing protein</fullName>
    </submittedName>
</protein>
<dbReference type="EMBL" id="JAMLDX010000017">
    <property type="protein sequence ID" value="MCP3732351.1"/>
    <property type="molecule type" value="Genomic_DNA"/>
</dbReference>